<gene>
    <name evidence="1" type="ORF">B9Q30_00340</name>
</gene>
<name>A0A2G4ZWY0_9ENTR</name>
<dbReference type="RefSeq" id="WP_032653883.1">
    <property type="nucleotide sequence ID" value="NZ_CAIZTO010000009.1"/>
</dbReference>
<dbReference type="AlphaFoldDB" id="A0A2G4ZWY0"/>
<organism evidence="1 2">
    <name type="scientific">Enterobacter hormaechei</name>
    <dbReference type="NCBI Taxonomy" id="158836"/>
    <lineage>
        <taxon>Bacteria</taxon>
        <taxon>Pseudomonadati</taxon>
        <taxon>Pseudomonadota</taxon>
        <taxon>Gammaproteobacteria</taxon>
        <taxon>Enterobacterales</taxon>
        <taxon>Enterobacteriaceae</taxon>
        <taxon>Enterobacter</taxon>
        <taxon>Enterobacter cloacae complex</taxon>
    </lineage>
</organism>
<comment type="caution">
    <text evidence="1">The sequence shown here is derived from an EMBL/GenBank/DDBJ whole genome shotgun (WGS) entry which is preliminary data.</text>
</comment>
<evidence type="ECO:0000313" key="1">
    <source>
        <dbReference type="EMBL" id="PJD89000.1"/>
    </source>
</evidence>
<sequence>MDKIIFNNYGVILIEREGRLFIRFYSGGMVMKEEEEEVSIDAAKKVQVSEKDACEVLISIENRKNKV</sequence>
<protein>
    <submittedName>
        <fullName evidence="1">Uncharacterized protein</fullName>
    </submittedName>
</protein>
<dbReference type="Proteomes" id="UP000229974">
    <property type="component" value="Unassembled WGS sequence"/>
</dbReference>
<evidence type="ECO:0000313" key="2">
    <source>
        <dbReference type="Proteomes" id="UP000229974"/>
    </source>
</evidence>
<dbReference type="EMBL" id="NEEW01000001">
    <property type="protein sequence ID" value="PJD89000.1"/>
    <property type="molecule type" value="Genomic_DNA"/>
</dbReference>
<accession>A0A331QBP8</accession>
<reference evidence="1 2" key="1">
    <citation type="journal article" date="2017" name="J. Antimicrob. Chemother.">
        <title>Characterization of the population structure, drug resistance mechanisms and plasmids of the community-associated Enterobacter cloacae complex in China.</title>
        <authorList>
            <person name="Zhou K."/>
            <person name="Yu W."/>
            <person name="Cao X."/>
            <person name="Shen P."/>
            <person name="Lu H."/>
            <person name="Luo Q."/>
            <person name="Rossen J.W.A."/>
            <person name="Xiao Y."/>
        </authorList>
    </citation>
    <scope>NUCLEOTIDE SEQUENCE [LARGE SCALE GENOMIC DNA]</scope>
    <source>
        <strain evidence="1 2">ECC904</strain>
    </source>
</reference>
<proteinExistence type="predicted"/>
<accession>A0A2G4ZWY0</accession>